<dbReference type="AlphaFoldDB" id="A0A552V5P3"/>
<keyword evidence="2" id="KW-0732">Signal</keyword>
<evidence type="ECO:0000313" key="5">
    <source>
        <dbReference type="Proteomes" id="UP000320643"/>
    </source>
</evidence>
<sequence>MKTFKNSFLIVLVVVLGMANKAMAKVTLPTFFTDNMVLQQKSSVPFFGATSAATVKVTTSWDNKSYSATAKNGKWEVSLATPKFGGPYTITINDGDNLVLKNILIGEVWLCSGQSNMEMPLEGWGKVDNYKEEIKNANYPEIRLLQAEHVDSAVPLETLQVQNGGWQVCSPAAIAGFSSTAYFFARKVYKEKHVPIGLIHSSWGGTVAEAWTSAGALNTMHDFDEVLKGMASEPNKNDLQKKFDAEIKVWNEELEKADKGGLQGNTAVFAGTDYNDASWKTMQLPNFWEFDALVGFDGIAWLRKKITLPESFAGKDAELEFYADDNDKVWVNGTYIGGTDGYTVQRHYTIPGKLLKKGSNTITIRVFDGTGGGGIYGNPGDMFIKSGSEKVSLAGDWKYAVGVDTKTLRPAPYLPQGQNRPSALYNAMIHPILKYKLAGVIWYQGESNADRAKQYQTLFPLLISDWRAKFGNKDLPFYFVQLANYMQVKDQPGSSAWAELREAQLKTLSVPNTGMAVITDIGDAKDIHPKNKQEVGERLARIALAKTYGEKIEYSGPVYASHKQINNIITLEFKDNKGLKTADGKYLKGFEIAGDDQKFYWADAKIENGKVVVSAAQVAKPVAVRYNWADNPQGNLTNASGLPASSFRTDTWKGITEGNK</sequence>
<comment type="caution">
    <text evidence="4">The sequence shown here is derived from an EMBL/GenBank/DDBJ whole genome shotgun (WGS) entry which is preliminary data.</text>
</comment>
<dbReference type="RefSeq" id="WP_143372436.1">
    <property type="nucleotide sequence ID" value="NZ_VJVZ01000003.1"/>
</dbReference>
<feature type="signal peptide" evidence="2">
    <location>
        <begin position="1"/>
        <end position="24"/>
    </location>
</feature>
<dbReference type="InterPro" id="IPR008979">
    <property type="entry name" value="Galactose-bd-like_sf"/>
</dbReference>
<feature type="domain" description="Sialate O-acetylesterase" evidence="3">
    <location>
        <begin position="107"/>
        <end position="228"/>
    </location>
</feature>
<evidence type="ECO:0000259" key="3">
    <source>
        <dbReference type="Pfam" id="PF03629"/>
    </source>
</evidence>
<evidence type="ECO:0000256" key="2">
    <source>
        <dbReference type="SAM" id="SignalP"/>
    </source>
</evidence>
<feature type="domain" description="Sialate O-acetylesterase" evidence="3">
    <location>
        <begin position="422"/>
        <end position="543"/>
    </location>
</feature>
<dbReference type="PANTHER" id="PTHR22901:SF0">
    <property type="entry name" value="SIALATE O-ACETYLESTERASE"/>
    <property type="match status" value="1"/>
</dbReference>
<evidence type="ECO:0000313" key="4">
    <source>
        <dbReference type="EMBL" id="TRW25772.1"/>
    </source>
</evidence>
<dbReference type="GO" id="GO:0004553">
    <property type="term" value="F:hydrolase activity, hydrolyzing O-glycosyl compounds"/>
    <property type="evidence" value="ECO:0007669"/>
    <property type="project" value="InterPro"/>
</dbReference>
<proteinExistence type="predicted"/>
<feature type="chain" id="PRO_5021762694" evidence="2">
    <location>
        <begin position="25"/>
        <end position="660"/>
    </location>
</feature>
<dbReference type="OrthoDB" id="9816001at2"/>
<dbReference type="Pfam" id="PF03629">
    <property type="entry name" value="SASA"/>
    <property type="match status" value="2"/>
</dbReference>
<gene>
    <name evidence="4" type="ORF">FMM05_05995</name>
</gene>
<evidence type="ECO:0000256" key="1">
    <source>
        <dbReference type="ARBA" id="ARBA00022801"/>
    </source>
</evidence>
<dbReference type="SUPFAM" id="SSF52266">
    <property type="entry name" value="SGNH hydrolase"/>
    <property type="match status" value="1"/>
</dbReference>
<organism evidence="4 5">
    <name type="scientific">Flavobacterium zepuense</name>
    <dbReference type="NCBI Taxonomy" id="2593302"/>
    <lineage>
        <taxon>Bacteria</taxon>
        <taxon>Pseudomonadati</taxon>
        <taxon>Bacteroidota</taxon>
        <taxon>Flavobacteriia</taxon>
        <taxon>Flavobacteriales</taxon>
        <taxon>Flavobacteriaceae</taxon>
        <taxon>Flavobacterium</taxon>
    </lineage>
</organism>
<protein>
    <submittedName>
        <fullName evidence="4">9-O-acetylesterase</fullName>
    </submittedName>
</protein>
<accession>A0A552V5P3</accession>
<dbReference type="EMBL" id="VJVZ01000003">
    <property type="protein sequence ID" value="TRW25772.1"/>
    <property type="molecule type" value="Genomic_DNA"/>
</dbReference>
<dbReference type="Gene3D" id="3.40.50.1110">
    <property type="entry name" value="SGNH hydrolase"/>
    <property type="match status" value="2"/>
</dbReference>
<name>A0A552V5P3_9FLAO</name>
<dbReference type="InterPro" id="IPR039329">
    <property type="entry name" value="SIAE"/>
</dbReference>
<reference evidence="4 5" key="1">
    <citation type="submission" date="2019-07" db="EMBL/GenBank/DDBJ databases">
        <title>Flavobacterium sp. nov., isolated from glacier ice.</title>
        <authorList>
            <person name="Liu Q."/>
            <person name="Xin Y.-H."/>
        </authorList>
    </citation>
    <scope>NUCLEOTIDE SEQUENCE [LARGE SCALE GENOMIC DNA]</scope>
    <source>
        <strain evidence="4 5">ZT4R6</strain>
    </source>
</reference>
<dbReference type="PANTHER" id="PTHR22901">
    <property type="entry name" value="SIALATE O-ACETYLESTERASE"/>
    <property type="match status" value="1"/>
</dbReference>
<dbReference type="GO" id="GO:0001681">
    <property type="term" value="F:sialate O-acetylesterase activity"/>
    <property type="evidence" value="ECO:0007669"/>
    <property type="project" value="InterPro"/>
</dbReference>
<dbReference type="InterPro" id="IPR036514">
    <property type="entry name" value="SGNH_hydro_sf"/>
</dbReference>
<dbReference type="SUPFAM" id="SSF49785">
    <property type="entry name" value="Galactose-binding domain-like"/>
    <property type="match status" value="1"/>
</dbReference>
<keyword evidence="5" id="KW-1185">Reference proteome</keyword>
<keyword evidence="1" id="KW-0378">Hydrolase</keyword>
<dbReference type="Proteomes" id="UP000320643">
    <property type="component" value="Unassembled WGS sequence"/>
</dbReference>
<dbReference type="InterPro" id="IPR005181">
    <property type="entry name" value="SASA"/>
</dbReference>
<dbReference type="GO" id="GO:0005975">
    <property type="term" value="P:carbohydrate metabolic process"/>
    <property type="evidence" value="ECO:0007669"/>
    <property type="project" value="InterPro"/>
</dbReference>